<comment type="caution">
    <text evidence="6">The sequence shown here is derived from an EMBL/GenBank/DDBJ whole genome shotgun (WGS) entry which is preliminary data.</text>
</comment>
<dbReference type="GO" id="GO:0005654">
    <property type="term" value="C:nucleoplasm"/>
    <property type="evidence" value="ECO:0007669"/>
    <property type="project" value="TreeGrafter"/>
</dbReference>
<dbReference type="Proteomes" id="UP001372834">
    <property type="component" value="Unassembled WGS sequence"/>
</dbReference>
<accession>A0AAN8XPY2</accession>
<evidence type="ECO:0000313" key="6">
    <source>
        <dbReference type="EMBL" id="KAK6643916.1"/>
    </source>
</evidence>
<feature type="region of interest" description="Disordered" evidence="4">
    <location>
        <begin position="368"/>
        <end position="404"/>
    </location>
</feature>
<evidence type="ECO:0000259" key="5">
    <source>
        <dbReference type="PROSITE" id="PS51215"/>
    </source>
</evidence>
<dbReference type="Gene3D" id="2.170.270.10">
    <property type="entry name" value="SET domain"/>
    <property type="match status" value="1"/>
</dbReference>
<feature type="compositionally biased region" description="Basic and acidic residues" evidence="4">
    <location>
        <begin position="1307"/>
        <end position="1326"/>
    </location>
</feature>
<name>A0AAN8XPY2_POLSC</name>
<feature type="region of interest" description="Disordered" evidence="4">
    <location>
        <begin position="742"/>
        <end position="831"/>
    </location>
</feature>
<feature type="compositionally biased region" description="Basic residues" evidence="4">
    <location>
        <begin position="672"/>
        <end position="687"/>
    </location>
</feature>
<proteinExistence type="predicted"/>
<dbReference type="GO" id="GO:0042800">
    <property type="term" value="F:histone H3K4 methyltransferase activity"/>
    <property type="evidence" value="ECO:0007669"/>
    <property type="project" value="TreeGrafter"/>
</dbReference>
<feature type="compositionally biased region" description="Polar residues" evidence="4">
    <location>
        <begin position="919"/>
        <end position="938"/>
    </location>
</feature>
<dbReference type="GO" id="GO:0006355">
    <property type="term" value="P:regulation of DNA-templated transcription"/>
    <property type="evidence" value="ECO:0007669"/>
    <property type="project" value="TreeGrafter"/>
</dbReference>
<feature type="compositionally biased region" description="Basic and acidic residues" evidence="4">
    <location>
        <begin position="1047"/>
        <end position="1059"/>
    </location>
</feature>
<evidence type="ECO:0000256" key="4">
    <source>
        <dbReference type="SAM" id="MobiDB-lite"/>
    </source>
</evidence>
<feature type="region of interest" description="Disordered" evidence="4">
    <location>
        <begin position="672"/>
        <end position="691"/>
    </location>
</feature>
<comment type="subcellular location">
    <subcellularLocation>
        <location evidence="1">Nucleus</location>
    </subcellularLocation>
</comment>
<feature type="domain" description="AWS" evidence="5">
    <location>
        <begin position="1613"/>
        <end position="1664"/>
    </location>
</feature>
<evidence type="ECO:0000313" key="7">
    <source>
        <dbReference type="Proteomes" id="UP001372834"/>
    </source>
</evidence>
<dbReference type="PANTHER" id="PTHR46147:SF3">
    <property type="entry name" value="HISTONE-LYSINE N-METHYLTRANSFERASE ASH1"/>
    <property type="match status" value="1"/>
</dbReference>
<feature type="region of interest" description="Disordered" evidence="4">
    <location>
        <begin position="1037"/>
        <end position="1059"/>
    </location>
</feature>
<sequence length="1707" mass="192840">MERKSTSQCLRLVVNNGGARYSRGLASLATTKSRSTCSESSECEDECSRNAAAHITELAKQLGHIGTSEALPTMSEHLQVINQEDLAAILPDVVTAENHEGFDGFEDVSSESGKAEKKDAVQDSGSDVELPDQIVNDAIKRIHVDSEEVDNSESEKEEEKLNSTKLVTRHHQSNANSTSSDDDTGFQSGYSSSLLQQFVEKTEILSAQCERLLNVGRSRKMTSQNNLATEAVLERRTKRGRPPKVVKNAVVVGANEVNQVLLPGGERSTKKIMPELEAYRLDCSHSNVSPDSGIQSVPGSPVNEIIRRSPNRDATPPVLRPISPVKGISGKLYCHSKPMDKIKKRPGRPKKIKAHSVRPMVDLRKREKVNTTETKVESRPPIHSLIPAKRGPGRPKKAPPILEPNIPINRRSDLFKGQNNLNMMLNEICERVNRRLELPSVTRGPVRNVELNKEDIERIIKAHKSGKNRNSKFDAIFSKPKRLSSLPNVAIVKPMQHHLINEKFDDDEKHNKRMGRRRRNSQEDLKWKEDVDSQKLGLEVKENDVYDKKTKDWMTEDKFKLTYKSKRRVERGRKIGSPSAKPFNLSPIRRNWPSLGTVSSVTNESREHSESRNPDMKKSHESNRSKRKGKKNVGAQKPEMVDKRLMTPPSNPMRSLYPVHRKHIKFVSLKHGLLHHRHKKRRKTKKYSRSDKPKIDKEWFLKELEKLIVDFQNCTIAIAPKKVSGQANTSGSGVFSEIQQAVSPAQNEMTVPSDFRVKRIGKKRKGSEKSRGSDRESGAEKSKLSDKESGTEQPESEMPKEKPKRKQKKSHIEIIKQGKDRTETNPNEQRLPLKKRHYHLTSAPSQQLSPLPDNDIPQLTAKAGSEKMTGKDIVNHQRKEIFEKNKPADGQRMLRSSIDEAIEATITRYTIESPAVISDANSDSSCNQQDVSSSQRSVIVTPKKRHRMQDLITRSIGQCNLNKSGELKSTFKNGEGRTVLISPGKTSPQLGARHTAPNFKNLSAAPGKCDNSTSNQAIVKAAALLNRECIKLGGIAEPKRRSGSRNPHKDLKPEKQIFTRLEIEKSKTDESPVKTCEKGKRNVTSKVSESSSLLKIVDGISPQAKITDRMRNTRSNSKPESDVSDYVHTERVDRIEKTESKTSENGLRSQGKLPVAGIFEPSSLSVEIDSTILVPMSSPSEILKVKSSIGLKKLKNSDVLKMVKTERQNENSKGKVTSKCMKAKKIKPLRTFRDVRVNLEAIKSTDLLTKAAEQVKKKARRRKTINRTGFPNKKKKKKVYVDIVGAKLDKTVTETVIPPNESLELSPKSEKTSTRLAEKRLTKQEDSQNQTTKKLKLTPHENSDLVPIESKIKAEETAQGESKQNDEESSGRVCDIEDRAVSKMEDIPNGTAKLRRVRKNGFQEGDHKKIKTLAKKMEKTLTENEKRTEDEMGTEIPCVVSVRKRKRLNTIKSTNTSLKTRYQYPLLSMKKFKKAKEDSRAPSEESASDTAEMELSRVKKPQPRWRKKYLTAGLFSDFYKIDPPPKPNNKLNEKSLAKLQYVPEEHEHGLLPPPAYCNKFVRLRRIDYQLPFDLWWLHTHSQLPGRDIVPSWNYKKIRTNVYYDVKPQTTGTYEAQACNCSIPSNSKQKACGEDCINRMVFAECSPQLCPCKEKCSNQRIQKHEFAPGLQKFMTKDKVRPKVYLVWRPLTTSKQRPILFSISILNIG</sequence>
<feature type="compositionally biased region" description="Basic and acidic residues" evidence="4">
    <location>
        <begin position="1363"/>
        <end position="1374"/>
    </location>
</feature>
<reference evidence="6 7" key="1">
    <citation type="submission" date="2023-10" db="EMBL/GenBank/DDBJ databases">
        <title>Genomes of two closely related lineages of the louse Polyplax serrata with different host specificities.</title>
        <authorList>
            <person name="Martinu J."/>
            <person name="Tarabai H."/>
            <person name="Stefka J."/>
            <person name="Hypsa V."/>
        </authorList>
    </citation>
    <scope>NUCLEOTIDE SEQUENCE [LARGE SCALE GENOMIC DNA]</scope>
    <source>
        <strain evidence="6">HR10_N</strain>
    </source>
</reference>
<feature type="region of interest" description="Disordered" evidence="4">
    <location>
        <begin position="146"/>
        <end position="185"/>
    </location>
</feature>
<feature type="compositionally biased region" description="Polar residues" evidence="4">
    <location>
        <begin position="594"/>
        <end position="603"/>
    </location>
</feature>
<dbReference type="PROSITE" id="PS51215">
    <property type="entry name" value="AWS"/>
    <property type="match status" value="1"/>
</dbReference>
<feature type="compositionally biased region" description="Basic and acidic residues" evidence="4">
    <location>
        <begin position="153"/>
        <end position="162"/>
    </location>
</feature>
<evidence type="ECO:0000256" key="1">
    <source>
        <dbReference type="ARBA" id="ARBA00004123"/>
    </source>
</evidence>
<dbReference type="SUPFAM" id="SSF82199">
    <property type="entry name" value="SET domain"/>
    <property type="match status" value="1"/>
</dbReference>
<dbReference type="PANTHER" id="PTHR46147">
    <property type="entry name" value="HISTONE-LYSINE N-METHYLTRANSFERASE ASH1"/>
    <property type="match status" value="1"/>
</dbReference>
<feature type="compositionally biased region" description="Basic and acidic residues" evidence="4">
    <location>
        <begin position="767"/>
        <end position="790"/>
    </location>
</feature>
<feature type="compositionally biased region" description="Basic and acidic residues" evidence="4">
    <location>
        <begin position="368"/>
        <end position="380"/>
    </location>
</feature>
<feature type="region of interest" description="Disordered" evidence="4">
    <location>
        <begin position="507"/>
        <end position="526"/>
    </location>
</feature>
<feature type="region of interest" description="Disordered" evidence="4">
    <location>
        <begin position="918"/>
        <end position="939"/>
    </location>
</feature>
<evidence type="ECO:0000256" key="2">
    <source>
        <dbReference type="ARBA" id="ARBA00022691"/>
    </source>
</evidence>
<feature type="region of interest" description="Disordered" evidence="4">
    <location>
        <begin position="1473"/>
        <end position="1499"/>
    </location>
</feature>
<protein>
    <recommendedName>
        <fullName evidence="5">AWS domain-containing protein</fullName>
    </recommendedName>
</protein>
<evidence type="ECO:0000256" key="3">
    <source>
        <dbReference type="ARBA" id="ARBA00023242"/>
    </source>
</evidence>
<keyword evidence="2" id="KW-0949">S-adenosyl-L-methionine</keyword>
<dbReference type="SMART" id="SM00570">
    <property type="entry name" value="AWS"/>
    <property type="match status" value="1"/>
</dbReference>
<dbReference type="InterPro" id="IPR046341">
    <property type="entry name" value="SET_dom_sf"/>
</dbReference>
<dbReference type="Pfam" id="PF17907">
    <property type="entry name" value="AWS"/>
    <property type="match status" value="1"/>
</dbReference>
<feature type="region of interest" description="Disordered" evidence="4">
    <location>
        <begin position="1299"/>
        <end position="1374"/>
    </location>
</feature>
<dbReference type="EMBL" id="JAWJWE010000001">
    <property type="protein sequence ID" value="KAK6643916.1"/>
    <property type="molecule type" value="Genomic_DNA"/>
</dbReference>
<feature type="compositionally biased region" description="Basic and acidic residues" evidence="4">
    <location>
        <begin position="604"/>
        <end position="624"/>
    </location>
</feature>
<feature type="region of interest" description="Disordered" evidence="4">
    <location>
        <begin position="570"/>
        <end position="651"/>
    </location>
</feature>
<keyword evidence="3" id="KW-0539">Nucleus</keyword>
<organism evidence="6 7">
    <name type="scientific">Polyplax serrata</name>
    <name type="common">Common mouse louse</name>
    <dbReference type="NCBI Taxonomy" id="468196"/>
    <lineage>
        <taxon>Eukaryota</taxon>
        <taxon>Metazoa</taxon>
        <taxon>Ecdysozoa</taxon>
        <taxon>Arthropoda</taxon>
        <taxon>Hexapoda</taxon>
        <taxon>Insecta</taxon>
        <taxon>Pterygota</taxon>
        <taxon>Neoptera</taxon>
        <taxon>Paraneoptera</taxon>
        <taxon>Psocodea</taxon>
        <taxon>Troctomorpha</taxon>
        <taxon>Phthiraptera</taxon>
        <taxon>Anoplura</taxon>
        <taxon>Polyplacidae</taxon>
        <taxon>Polyplax</taxon>
    </lineage>
</organism>
<dbReference type="InterPro" id="IPR006560">
    <property type="entry name" value="AWS_dom"/>
</dbReference>
<feature type="region of interest" description="Disordered" evidence="4">
    <location>
        <begin position="103"/>
        <end position="132"/>
    </location>
</feature>
<feature type="compositionally biased region" description="Basic and acidic residues" evidence="4">
    <location>
        <begin position="810"/>
        <end position="823"/>
    </location>
</feature>
<gene>
    <name evidence="6" type="ORF">RUM43_000181</name>
</gene>